<evidence type="ECO:0000313" key="3">
    <source>
        <dbReference type="Proteomes" id="UP000271974"/>
    </source>
</evidence>
<sequence length="118" mass="13691">MRILFVFFLLDTISYFSVILTHVMTTQLIFSIWFLCVENCFFFLLVFWGGVCCQASDEKLLIKGYVINYNCVTGKYLTFGDAEGFYSLICCINYGNFKACTQFKGALLKINRQIHILR</sequence>
<feature type="transmembrane region" description="Helical" evidence="1">
    <location>
        <begin position="32"/>
        <end position="53"/>
    </location>
</feature>
<dbReference type="EMBL" id="RQTK01000082">
    <property type="protein sequence ID" value="RUS88453.1"/>
    <property type="molecule type" value="Genomic_DNA"/>
</dbReference>
<evidence type="ECO:0000313" key="2">
    <source>
        <dbReference type="EMBL" id="RUS88453.1"/>
    </source>
</evidence>
<accession>A0A3S0ZXJ7</accession>
<comment type="caution">
    <text evidence="2">The sequence shown here is derived from an EMBL/GenBank/DDBJ whole genome shotgun (WGS) entry which is preliminary data.</text>
</comment>
<keyword evidence="3" id="KW-1185">Reference proteome</keyword>
<organism evidence="2 3">
    <name type="scientific">Elysia chlorotica</name>
    <name type="common">Eastern emerald elysia</name>
    <name type="synonym">Sea slug</name>
    <dbReference type="NCBI Taxonomy" id="188477"/>
    <lineage>
        <taxon>Eukaryota</taxon>
        <taxon>Metazoa</taxon>
        <taxon>Spiralia</taxon>
        <taxon>Lophotrochozoa</taxon>
        <taxon>Mollusca</taxon>
        <taxon>Gastropoda</taxon>
        <taxon>Heterobranchia</taxon>
        <taxon>Euthyneura</taxon>
        <taxon>Panpulmonata</taxon>
        <taxon>Sacoglossa</taxon>
        <taxon>Placobranchoidea</taxon>
        <taxon>Plakobranchidae</taxon>
        <taxon>Elysia</taxon>
    </lineage>
</organism>
<evidence type="ECO:0000256" key="1">
    <source>
        <dbReference type="SAM" id="Phobius"/>
    </source>
</evidence>
<keyword evidence="1" id="KW-0472">Membrane</keyword>
<protein>
    <submittedName>
        <fullName evidence="2">Uncharacterized protein</fullName>
    </submittedName>
</protein>
<dbReference type="Proteomes" id="UP000271974">
    <property type="component" value="Unassembled WGS sequence"/>
</dbReference>
<dbReference type="AlphaFoldDB" id="A0A3S0ZXJ7"/>
<keyword evidence="1" id="KW-1133">Transmembrane helix</keyword>
<keyword evidence="1" id="KW-0812">Transmembrane</keyword>
<name>A0A3S0ZXJ7_ELYCH</name>
<reference evidence="2 3" key="1">
    <citation type="submission" date="2019-01" db="EMBL/GenBank/DDBJ databases">
        <title>A draft genome assembly of the solar-powered sea slug Elysia chlorotica.</title>
        <authorList>
            <person name="Cai H."/>
            <person name="Li Q."/>
            <person name="Fang X."/>
            <person name="Li J."/>
            <person name="Curtis N.E."/>
            <person name="Altenburger A."/>
            <person name="Shibata T."/>
            <person name="Feng M."/>
            <person name="Maeda T."/>
            <person name="Schwartz J.A."/>
            <person name="Shigenobu S."/>
            <person name="Lundholm N."/>
            <person name="Nishiyama T."/>
            <person name="Yang H."/>
            <person name="Hasebe M."/>
            <person name="Li S."/>
            <person name="Pierce S.K."/>
            <person name="Wang J."/>
        </authorList>
    </citation>
    <scope>NUCLEOTIDE SEQUENCE [LARGE SCALE GENOMIC DNA]</scope>
    <source>
        <strain evidence="2">EC2010</strain>
        <tissue evidence="2">Whole organism of an adult</tissue>
    </source>
</reference>
<gene>
    <name evidence="2" type="ORF">EGW08_003790</name>
</gene>
<proteinExistence type="predicted"/>